<accession>A0A9P3PPC5</accession>
<proteinExistence type="predicted"/>
<dbReference type="AlphaFoldDB" id="A0A9P3PPC5"/>
<dbReference type="Proteomes" id="UP001063166">
    <property type="component" value="Unassembled WGS sequence"/>
</dbReference>
<organism evidence="1 2">
    <name type="scientific">Lyophyllum shimeji</name>
    <name type="common">Hon-shimeji</name>
    <name type="synonym">Tricholoma shimeji</name>
    <dbReference type="NCBI Taxonomy" id="47721"/>
    <lineage>
        <taxon>Eukaryota</taxon>
        <taxon>Fungi</taxon>
        <taxon>Dikarya</taxon>
        <taxon>Basidiomycota</taxon>
        <taxon>Agaricomycotina</taxon>
        <taxon>Agaricomycetes</taxon>
        <taxon>Agaricomycetidae</taxon>
        <taxon>Agaricales</taxon>
        <taxon>Tricholomatineae</taxon>
        <taxon>Lyophyllaceae</taxon>
        <taxon>Lyophyllum</taxon>
    </lineage>
</organism>
<keyword evidence="2" id="KW-1185">Reference proteome</keyword>
<sequence>MKTEVFLVDMKIPRIYEGRTRLSSRSRAWAPALLNMQPTSYGLRTQWSGAKGMQMISKEVPRQPNTRNKVKVVPKVNQSIMMVLACSKWRGGILTRSSPA</sequence>
<comment type="caution">
    <text evidence="1">The sequence shown here is derived from an EMBL/GenBank/DDBJ whole genome shotgun (WGS) entry which is preliminary data.</text>
</comment>
<name>A0A9P3PPC5_LYOSH</name>
<dbReference type="EMBL" id="BRPK01000008">
    <property type="protein sequence ID" value="GLB40170.1"/>
    <property type="molecule type" value="Genomic_DNA"/>
</dbReference>
<evidence type="ECO:0000313" key="1">
    <source>
        <dbReference type="EMBL" id="GLB40170.1"/>
    </source>
</evidence>
<evidence type="ECO:0000313" key="2">
    <source>
        <dbReference type="Proteomes" id="UP001063166"/>
    </source>
</evidence>
<protein>
    <submittedName>
        <fullName evidence="1">Uncharacterized protein</fullName>
    </submittedName>
</protein>
<reference evidence="1" key="1">
    <citation type="submission" date="2022-07" db="EMBL/GenBank/DDBJ databases">
        <title>The genome of Lyophyllum shimeji provides insight into the initial evolution of ectomycorrhizal fungal genome.</title>
        <authorList>
            <person name="Kobayashi Y."/>
            <person name="Shibata T."/>
            <person name="Hirakawa H."/>
            <person name="Shigenobu S."/>
            <person name="Nishiyama T."/>
            <person name="Yamada A."/>
            <person name="Hasebe M."/>
            <person name="Kawaguchi M."/>
        </authorList>
    </citation>
    <scope>NUCLEOTIDE SEQUENCE</scope>
    <source>
        <strain evidence="1">AT787</strain>
    </source>
</reference>
<gene>
    <name evidence="1" type="ORF">LshimejAT787_0800410</name>
</gene>